<dbReference type="GO" id="GO:0005886">
    <property type="term" value="C:plasma membrane"/>
    <property type="evidence" value="ECO:0007669"/>
    <property type="project" value="UniProtKB-SubCell"/>
</dbReference>
<dbReference type="PANTHER" id="PTHR36488">
    <property type="entry name" value="CASP-LIKE PROTEIN 1U1"/>
    <property type="match status" value="1"/>
</dbReference>
<evidence type="ECO:0000256" key="1">
    <source>
        <dbReference type="ARBA" id="ARBA00004651"/>
    </source>
</evidence>
<dbReference type="InterPro" id="IPR044173">
    <property type="entry name" value="CASPL"/>
</dbReference>
<comment type="subunit">
    <text evidence="3 8">Homodimer and heterodimers.</text>
</comment>
<protein>
    <recommendedName>
        <fullName evidence="8">CASP-like protein</fullName>
    </recommendedName>
</protein>
<evidence type="ECO:0000259" key="10">
    <source>
        <dbReference type="Pfam" id="PF04535"/>
    </source>
</evidence>
<evidence type="ECO:0000256" key="9">
    <source>
        <dbReference type="SAM" id="MobiDB-lite"/>
    </source>
</evidence>
<keyword evidence="5 8" id="KW-0812">Transmembrane</keyword>
<feature type="region of interest" description="Disordered" evidence="9">
    <location>
        <begin position="1"/>
        <end position="39"/>
    </location>
</feature>
<keyword evidence="4 8" id="KW-1003">Cell membrane</keyword>
<evidence type="ECO:0000256" key="5">
    <source>
        <dbReference type="ARBA" id="ARBA00022692"/>
    </source>
</evidence>
<dbReference type="EMBL" id="SDAM02003101">
    <property type="protein sequence ID" value="KAH6820822.1"/>
    <property type="molecule type" value="Genomic_DNA"/>
</dbReference>
<organism evidence="11 12">
    <name type="scientific">Perilla frutescens var. hirtella</name>
    <name type="common">Perilla citriodora</name>
    <name type="synonym">Perilla setoyensis</name>
    <dbReference type="NCBI Taxonomy" id="608512"/>
    <lineage>
        <taxon>Eukaryota</taxon>
        <taxon>Viridiplantae</taxon>
        <taxon>Streptophyta</taxon>
        <taxon>Embryophyta</taxon>
        <taxon>Tracheophyta</taxon>
        <taxon>Spermatophyta</taxon>
        <taxon>Magnoliopsida</taxon>
        <taxon>eudicotyledons</taxon>
        <taxon>Gunneridae</taxon>
        <taxon>Pentapetalae</taxon>
        <taxon>asterids</taxon>
        <taxon>lamiids</taxon>
        <taxon>Lamiales</taxon>
        <taxon>Lamiaceae</taxon>
        <taxon>Nepetoideae</taxon>
        <taxon>Elsholtzieae</taxon>
        <taxon>Perilla</taxon>
    </lineage>
</organism>
<evidence type="ECO:0000256" key="8">
    <source>
        <dbReference type="RuleBase" id="RU361233"/>
    </source>
</evidence>
<feature type="compositionally biased region" description="Low complexity" evidence="9">
    <location>
        <begin position="1"/>
        <end position="20"/>
    </location>
</feature>
<dbReference type="Proteomes" id="UP001190926">
    <property type="component" value="Unassembled WGS sequence"/>
</dbReference>
<dbReference type="InterPro" id="IPR006459">
    <property type="entry name" value="CASP/CASPL"/>
</dbReference>
<feature type="transmembrane region" description="Helical" evidence="8">
    <location>
        <begin position="89"/>
        <end position="114"/>
    </location>
</feature>
<reference evidence="11 12" key="1">
    <citation type="journal article" date="2021" name="Nat. Commun.">
        <title>Incipient diploidization of the medicinal plant Perilla within 10,000 years.</title>
        <authorList>
            <person name="Zhang Y."/>
            <person name="Shen Q."/>
            <person name="Leng L."/>
            <person name="Zhang D."/>
            <person name="Chen S."/>
            <person name="Shi Y."/>
            <person name="Ning Z."/>
            <person name="Chen S."/>
        </authorList>
    </citation>
    <scope>NUCLEOTIDE SEQUENCE [LARGE SCALE GENOMIC DNA]</scope>
    <source>
        <strain evidence="12">cv. PC099</strain>
    </source>
</reference>
<sequence length="206" mass="21632">MASAETPAVPEAEAEAVVESTPPPPTEVEPPPETKTAGDSPSIDYLGLGEVVLRFLLFASAVVAVVVIVTSEQTKNSRPAKFNYSPALIYFVAAVSVLGLYSIITTLFSFYALILKPGFFPQVLSHFIIVDVLLLGIVSAATGSAGAIAYTGLKGNSHLGWGKVCAVYGKFCRYVGASVAVSLFASVVLAFLVLLSVYSLSKKIPK</sequence>
<comment type="caution">
    <text evidence="11">The sequence shown here is derived from an EMBL/GenBank/DDBJ whole genome shotgun (WGS) entry which is preliminary data.</text>
</comment>
<keyword evidence="6 8" id="KW-1133">Transmembrane helix</keyword>
<dbReference type="PANTHER" id="PTHR36488:SF8">
    <property type="entry name" value="CASP-LIKE PROTEIN 1U1"/>
    <property type="match status" value="1"/>
</dbReference>
<dbReference type="InterPro" id="IPR006702">
    <property type="entry name" value="CASP_dom"/>
</dbReference>
<proteinExistence type="inferred from homology"/>
<dbReference type="AlphaFoldDB" id="A0AAD4IT23"/>
<dbReference type="Pfam" id="PF04535">
    <property type="entry name" value="CASP_dom"/>
    <property type="match status" value="1"/>
</dbReference>
<keyword evidence="7 8" id="KW-0472">Membrane</keyword>
<feature type="transmembrane region" description="Helical" evidence="8">
    <location>
        <begin position="174"/>
        <end position="198"/>
    </location>
</feature>
<gene>
    <name evidence="11" type="ORF">C2S53_003267</name>
</gene>
<name>A0AAD4IT23_PERFH</name>
<evidence type="ECO:0000256" key="2">
    <source>
        <dbReference type="ARBA" id="ARBA00007651"/>
    </source>
</evidence>
<feature type="transmembrane region" description="Helical" evidence="8">
    <location>
        <begin position="126"/>
        <end position="153"/>
    </location>
</feature>
<accession>A0AAD4IT23</accession>
<feature type="transmembrane region" description="Helical" evidence="8">
    <location>
        <begin position="51"/>
        <end position="69"/>
    </location>
</feature>
<evidence type="ECO:0000313" key="12">
    <source>
        <dbReference type="Proteomes" id="UP001190926"/>
    </source>
</evidence>
<evidence type="ECO:0000256" key="3">
    <source>
        <dbReference type="ARBA" id="ARBA00011489"/>
    </source>
</evidence>
<evidence type="ECO:0000313" key="11">
    <source>
        <dbReference type="EMBL" id="KAH6820822.1"/>
    </source>
</evidence>
<evidence type="ECO:0000256" key="4">
    <source>
        <dbReference type="ARBA" id="ARBA00022475"/>
    </source>
</evidence>
<evidence type="ECO:0000256" key="7">
    <source>
        <dbReference type="ARBA" id="ARBA00023136"/>
    </source>
</evidence>
<comment type="subcellular location">
    <subcellularLocation>
        <location evidence="1 8">Cell membrane</location>
        <topology evidence="1 8">Multi-pass membrane protein</topology>
    </subcellularLocation>
</comment>
<feature type="compositionally biased region" description="Pro residues" evidence="9">
    <location>
        <begin position="21"/>
        <end position="33"/>
    </location>
</feature>
<keyword evidence="12" id="KW-1185">Reference proteome</keyword>
<evidence type="ECO:0000256" key="6">
    <source>
        <dbReference type="ARBA" id="ARBA00022989"/>
    </source>
</evidence>
<comment type="similarity">
    <text evidence="2 8">Belongs to the Casparian strip membrane proteins (CASP) family.</text>
</comment>
<feature type="domain" description="Casparian strip membrane protein" evidence="10">
    <location>
        <begin position="49"/>
        <end position="188"/>
    </location>
</feature>
<dbReference type="NCBIfam" id="TIGR01569">
    <property type="entry name" value="A_tha_TIGR01569"/>
    <property type="match status" value="1"/>
</dbReference>